<evidence type="ECO:0000256" key="2">
    <source>
        <dbReference type="ARBA" id="ARBA00004883"/>
    </source>
</evidence>
<evidence type="ECO:0000256" key="5">
    <source>
        <dbReference type="ARBA" id="ARBA00022857"/>
    </source>
</evidence>
<evidence type="ECO:0000313" key="10">
    <source>
        <dbReference type="EMBL" id="KAK0167116.1"/>
    </source>
</evidence>
<dbReference type="GO" id="GO:0050577">
    <property type="term" value="F:GDP-L-fucose synthase activity"/>
    <property type="evidence" value="ECO:0007669"/>
    <property type="project" value="UniProtKB-EC"/>
</dbReference>
<evidence type="ECO:0000256" key="6">
    <source>
        <dbReference type="ARBA" id="ARBA00023002"/>
    </source>
</evidence>
<dbReference type="HAMAP" id="MF_00956">
    <property type="entry name" value="GDP_fucose_synth"/>
    <property type="match status" value="1"/>
</dbReference>
<keyword evidence="11" id="KW-1185">Reference proteome</keyword>
<comment type="caution">
    <text evidence="10">The sequence shown here is derived from an EMBL/GenBank/DDBJ whole genome shotgun (WGS) entry which is preliminary data.</text>
</comment>
<comment type="similarity">
    <text evidence="3">Belongs to the NAD(P)-dependent epimerase/dehydratase family. Fucose synthase subfamily.</text>
</comment>
<dbReference type="PROSITE" id="PS51257">
    <property type="entry name" value="PROKAR_LIPOPROTEIN"/>
    <property type="match status" value="1"/>
</dbReference>
<dbReference type="EMBL" id="JAQQBR010001832">
    <property type="protein sequence ID" value="KAK0167116.1"/>
    <property type="molecule type" value="Genomic_DNA"/>
</dbReference>
<gene>
    <name evidence="10" type="ORF">PV327_004555</name>
</gene>
<dbReference type="GO" id="GO:0016853">
    <property type="term" value="F:isomerase activity"/>
    <property type="evidence" value="ECO:0007669"/>
    <property type="project" value="UniProtKB-KW"/>
</dbReference>
<protein>
    <recommendedName>
        <fullName evidence="4">GDP-L-fucose synthase</fullName>
        <ecNumber evidence="4">1.1.1.271</ecNumber>
    </recommendedName>
    <alternativeName>
        <fullName evidence="8">GDP-4-keto-6-deoxy-D-mannose-3,5-epimerase-4-reductase</fullName>
    </alternativeName>
</protein>
<dbReference type="PANTHER" id="PTHR43238">
    <property type="entry name" value="GDP-L-FUCOSE SYNTHASE"/>
    <property type="match status" value="1"/>
</dbReference>
<dbReference type="SUPFAM" id="SSF51735">
    <property type="entry name" value="NAD(P)-binding Rossmann-fold domains"/>
    <property type="match status" value="1"/>
</dbReference>
<sequence length="320" mass="36297">MNEKIILVTGGTGLVGCAIKKIIESDAKSDEQWIFVGSKDADLCNKQSTEALFRKYKPTHVIHLAAMVGGLFHNMNHNLDFLRNNMHINDNVLQTAHETNVVKVVSCLSTCIFPDKITYPIDETMIHNGPPHPSNYGYSYAKRLIDVANRGYFDQYGKIYTSVIPCNVFGPHDNYNPQTSHVIPGLIRKLYDLIKDGNTEDKEFKVLGTGKPLRQFIYSLDLAKLFVWVLREYNSPDPIILSVDETQEVSISQVAHSLARAFEFKGRIVYDSTAADGQYKKTASNAKLRAYLPDLKFTEFDEAIKESVDWYRNNYDTARN</sequence>
<dbReference type="PANTHER" id="PTHR43238:SF1">
    <property type="entry name" value="GDP-L-FUCOSE SYNTHASE"/>
    <property type="match status" value="1"/>
</dbReference>
<evidence type="ECO:0000313" key="11">
    <source>
        <dbReference type="Proteomes" id="UP001168972"/>
    </source>
</evidence>
<evidence type="ECO:0000256" key="8">
    <source>
        <dbReference type="ARBA" id="ARBA00032995"/>
    </source>
</evidence>
<keyword evidence="6" id="KW-0560">Oxidoreductase</keyword>
<reference evidence="10" key="2">
    <citation type="submission" date="2023-03" db="EMBL/GenBank/DDBJ databases">
        <authorList>
            <person name="Inwood S.N."/>
            <person name="Skelly J.G."/>
            <person name="Guhlin J."/>
            <person name="Harrop T.W.R."/>
            <person name="Goldson S.G."/>
            <person name="Dearden P.K."/>
        </authorList>
    </citation>
    <scope>NUCLEOTIDE SEQUENCE</scope>
    <source>
        <strain evidence="10">Lincoln</strain>
        <tissue evidence="10">Whole body</tissue>
    </source>
</reference>
<evidence type="ECO:0000256" key="1">
    <source>
        <dbReference type="ARBA" id="ARBA00002870"/>
    </source>
</evidence>
<dbReference type="Gene3D" id="3.40.50.720">
    <property type="entry name" value="NAD(P)-binding Rossmann-like Domain"/>
    <property type="match status" value="1"/>
</dbReference>
<dbReference type="InterPro" id="IPR036291">
    <property type="entry name" value="NAD(P)-bd_dom_sf"/>
</dbReference>
<keyword evidence="7" id="KW-0413">Isomerase</keyword>
<organism evidence="10 11">
    <name type="scientific">Microctonus hyperodae</name>
    <name type="common">Parasitoid wasp</name>
    <dbReference type="NCBI Taxonomy" id="165561"/>
    <lineage>
        <taxon>Eukaryota</taxon>
        <taxon>Metazoa</taxon>
        <taxon>Ecdysozoa</taxon>
        <taxon>Arthropoda</taxon>
        <taxon>Hexapoda</taxon>
        <taxon>Insecta</taxon>
        <taxon>Pterygota</taxon>
        <taxon>Neoptera</taxon>
        <taxon>Endopterygota</taxon>
        <taxon>Hymenoptera</taxon>
        <taxon>Apocrita</taxon>
        <taxon>Ichneumonoidea</taxon>
        <taxon>Braconidae</taxon>
        <taxon>Euphorinae</taxon>
        <taxon>Microctonus</taxon>
    </lineage>
</organism>
<reference evidence="10" key="1">
    <citation type="journal article" date="2023" name="bioRxiv">
        <title>Scaffold-level genome assemblies of two parasitoid biocontrol wasps reveal the parthenogenesis mechanism and an associated novel virus.</title>
        <authorList>
            <person name="Inwood S."/>
            <person name="Skelly J."/>
            <person name="Guhlin J."/>
            <person name="Harrop T."/>
            <person name="Goldson S."/>
            <person name="Dearden P."/>
        </authorList>
    </citation>
    <scope>NUCLEOTIDE SEQUENCE</scope>
    <source>
        <strain evidence="10">Lincoln</strain>
        <tissue evidence="10">Whole body</tissue>
    </source>
</reference>
<dbReference type="InterPro" id="IPR001509">
    <property type="entry name" value="Epimerase_deHydtase"/>
</dbReference>
<dbReference type="InterPro" id="IPR028614">
    <property type="entry name" value="GDP_fucose/colitose_synth"/>
</dbReference>
<evidence type="ECO:0000256" key="3">
    <source>
        <dbReference type="ARBA" id="ARBA00005959"/>
    </source>
</evidence>
<dbReference type="Gene3D" id="3.90.25.10">
    <property type="entry name" value="UDP-galactose 4-epimerase, domain 1"/>
    <property type="match status" value="1"/>
</dbReference>
<feature type="domain" description="NAD-dependent epimerase/dehydratase" evidence="9">
    <location>
        <begin position="6"/>
        <end position="236"/>
    </location>
</feature>
<evidence type="ECO:0000259" key="9">
    <source>
        <dbReference type="Pfam" id="PF01370"/>
    </source>
</evidence>
<evidence type="ECO:0000256" key="7">
    <source>
        <dbReference type="ARBA" id="ARBA00023235"/>
    </source>
</evidence>
<dbReference type="AlphaFoldDB" id="A0AA39FCY4"/>
<dbReference type="EC" id="1.1.1.271" evidence="4"/>
<dbReference type="CDD" id="cd05239">
    <property type="entry name" value="GDP_FS_SDR_e"/>
    <property type="match status" value="1"/>
</dbReference>
<comment type="function">
    <text evidence="1">Catalyzes the two-step NADP-dependent conversion of GDP-4-dehydro-6-deoxy-D-mannose to GDP-fucose, involving an epimerase and a reductase reaction.</text>
</comment>
<dbReference type="Proteomes" id="UP001168972">
    <property type="component" value="Unassembled WGS sequence"/>
</dbReference>
<name>A0AA39FCY4_MICHY</name>
<dbReference type="Pfam" id="PF01370">
    <property type="entry name" value="Epimerase"/>
    <property type="match status" value="1"/>
</dbReference>
<proteinExistence type="inferred from homology"/>
<keyword evidence="5" id="KW-0521">NADP</keyword>
<comment type="pathway">
    <text evidence="2">Nucleotide-sugar biosynthesis; GDP-L-fucose biosynthesis via de novo pathway; GDP-L-fucose from GDP-alpha-D-mannose: step 2/2.</text>
</comment>
<accession>A0AA39FCY4</accession>
<evidence type="ECO:0000256" key="4">
    <source>
        <dbReference type="ARBA" id="ARBA00012371"/>
    </source>
</evidence>